<dbReference type="PANTHER" id="PTHR41771:SF1">
    <property type="entry name" value="MEMBRANE PROTEIN"/>
    <property type="match status" value="1"/>
</dbReference>
<feature type="transmembrane region" description="Helical" evidence="1">
    <location>
        <begin position="177"/>
        <end position="197"/>
    </location>
</feature>
<dbReference type="RefSeq" id="WP_004624462.1">
    <property type="nucleotide sequence ID" value="NZ_AORV01000022.1"/>
</dbReference>
<dbReference type="InterPro" id="IPR012507">
    <property type="entry name" value="YibE_F"/>
</dbReference>
<evidence type="ECO:0000256" key="1">
    <source>
        <dbReference type="SAM" id="Phobius"/>
    </source>
</evidence>
<feature type="transmembrane region" description="Helical" evidence="1">
    <location>
        <begin position="277"/>
        <end position="301"/>
    </location>
</feature>
<dbReference type="PANTHER" id="PTHR41771">
    <property type="entry name" value="MEMBRANE PROTEIN-RELATED"/>
    <property type="match status" value="1"/>
</dbReference>
<dbReference type="Pfam" id="PF07907">
    <property type="entry name" value="YibE_F"/>
    <property type="match status" value="1"/>
</dbReference>
<dbReference type="PATRIC" id="fig|1195236.3.peg.1273"/>
<feature type="transmembrane region" description="Helical" evidence="1">
    <location>
        <begin position="334"/>
        <end position="353"/>
    </location>
</feature>
<keyword evidence="1" id="KW-1133">Transmembrane helix</keyword>
<dbReference type="Proteomes" id="UP000014155">
    <property type="component" value="Unassembled WGS sequence"/>
</dbReference>
<name>S0FLK3_RUMCE</name>
<sequence>MRKNYKEAEYKHNVKTPDKISKISQRGIIIRVLVLILFLGIFITAAVIINRPDPTDVPSSASRFVFVPARVTDVLYDDAEPDYVRSEGRRLGKQELKIEILGGVHKGEILQLTNYLSALANVDVHTGDRIIVRIDTNEKGMLYAVMYNYDRSMVLGVFILVFMLLLVAIGGKKGAKALLGLIFTLVCIWFILMPLMMRGFNSILITSVIAVVTTTVSLLLLDGFTRKAVSAVLGCTAGVAAAGIIAALVGYLTPFNGFNMSDAESLILNVTDKGMKISGLLVSGVLIAALGAVMDVAMSIASSVNELYMLNHDLSLGKLFVSGMNIGRDAMGTMANTLILAFVGSSLNTLILTRAYDIPFIQLINSDYIGVEVIQGVAGSIGIILTVPLVAFISSWLMTRRS</sequence>
<feature type="transmembrane region" description="Helical" evidence="1">
    <location>
        <begin position="373"/>
        <end position="397"/>
    </location>
</feature>
<dbReference type="AlphaFoldDB" id="S0FLK3"/>
<keyword evidence="3" id="KW-1185">Reference proteome</keyword>
<dbReference type="STRING" id="1195236.CTER_0979"/>
<protein>
    <submittedName>
        <fullName evidence="2">Putative multitransmembrane protein</fullName>
    </submittedName>
</protein>
<feature type="transmembrane region" description="Helical" evidence="1">
    <location>
        <begin position="152"/>
        <end position="170"/>
    </location>
</feature>
<dbReference type="EMBL" id="AORV01000022">
    <property type="protein sequence ID" value="EMS73110.1"/>
    <property type="molecule type" value="Genomic_DNA"/>
</dbReference>
<gene>
    <name evidence="2" type="ORF">CTER_0979</name>
</gene>
<keyword evidence="1" id="KW-0472">Membrane</keyword>
<feature type="transmembrane region" description="Helical" evidence="1">
    <location>
        <begin position="28"/>
        <end position="49"/>
    </location>
</feature>
<reference evidence="2 3" key="1">
    <citation type="journal article" date="2013" name="Genome Announc.">
        <title>Draft Genome Sequence of the Cellulolytic, Mesophilic, Anaerobic Bacterium Clostridium termitidis Strain CT1112 (DSM 5398).</title>
        <authorList>
            <person name="Lal S."/>
            <person name="Ramachandran U."/>
            <person name="Zhang X."/>
            <person name="Munir R."/>
            <person name="Sparling R."/>
            <person name="Levin D.B."/>
        </authorList>
    </citation>
    <scope>NUCLEOTIDE SEQUENCE [LARGE SCALE GENOMIC DNA]</scope>
    <source>
        <strain evidence="2 3">CT1112</strain>
    </source>
</reference>
<feature type="transmembrane region" description="Helical" evidence="1">
    <location>
        <begin position="203"/>
        <end position="221"/>
    </location>
</feature>
<organism evidence="2 3">
    <name type="scientific">Ruminiclostridium cellobioparum subsp. termitidis CT1112</name>
    <dbReference type="NCBI Taxonomy" id="1195236"/>
    <lineage>
        <taxon>Bacteria</taxon>
        <taxon>Bacillati</taxon>
        <taxon>Bacillota</taxon>
        <taxon>Clostridia</taxon>
        <taxon>Eubacteriales</taxon>
        <taxon>Oscillospiraceae</taxon>
        <taxon>Ruminiclostridium</taxon>
    </lineage>
</organism>
<accession>S0FLK3</accession>
<evidence type="ECO:0000313" key="2">
    <source>
        <dbReference type="EMBL" id="EMS73110.1"/>
    </source>
</evidence>
<evidence type="ECO:0000313" key="3">
    <source>
        <dbReference type="Proteomes" id="UP000014155"/>
    </source>
</evidence>
<dbReference type="eggNOG" id="COG5438">
    <property type="taxonomic scope" value="Bacteria"/>
</dbReference>
<keyword evidence="1" id="KW-0812">Transmembrane</keyword>
<proteinExistence type="predicted"/>
<comment type="caution">
    <text evidence="2">The sequence shown here is derived from an EMBL/GenBank/DDBJ whole genome shotgun (WGS) entry which is preliminary data.</text>
</comment>
<feature type="transmembrane region" description="Helical" evidence="1">
    <location>
        <begin position="228"/>
        <end position="252"/>
    </location>
</feature>